<gene>
    <name evidence="3" type="ORF">B0J13DRAFT_520883</name>
</gene>
<protein>
    <submittedName>
        <fullName evidence="3">Uncharacterized protein</fullName>
    </submittedName>
</protein>
<reference evidence="3" key="1">
    <citation type="journal article" date="2021" name="Nat. Commun.">
        <title>Genetic determinants of endophytism in the Arabidopsis root mycobiome.</title>
        <authorList>
            <person name="Mesny F."/>
            <person name="Miyauchi S."/>
            <person name="Thiergart T."/>
            <person name="Pickel B."/>
            <person name="Atanasova L."/>
            <person name="Karlsson M."/>
            <person name="Huettel B."/>
            <person name="Barry K.W."/>
            <person name="Haridas S."/>
            <person name="Chen C."/>
            <person name="Bauer D."/>
            <person name="Andreopoulos W."/>
            <person name="Pangilinan J."/>
            <person name="LaButti K."/>
            <person name="Riley R."/>
            <person name="Lipzen A."/>
            <person name="Clum A."/>
            <person name="Drula E."/>
            <person name="Henrissat B."/>
            <person name="Kohler A."/>
            <person name="Grigoriev I.V."/>
            <person name="Martin F.M."/>
            <person name="Hacquard S."/>
        </authorList>
    </citation>
    <scope>NUCLEOTIDE SEQUENCE</scope>
    <source>
        <strain evidence="3">MPI-CAGE-AT-0021</strain>
    </source>
</reference>
<proteinExistence type="predicted"/>
<dbReference type="Proteomes" id="UP000717696">
    <property type="component" value="Unassembled WGS sequence"/>
</dbReference>
<feature type="signal peptide" evidence="2">
    <location>
        <begin position="1"/>
        <end position="22"/>
    </location>
</feature>
<accession>A0A9P9JHJ7</accession>
<name>A0A9P9JHJ7_9HYPO</name>
<keyword evidence="4" id="KW-1185">Reference proteome</keyword>
<feature type="region of interest" description="Disordered" evidence="1">
    <location>
        <begin position="115"/>
        <end position="148"/>
    </location>
</feature>
<evidence type="ECO:0000256" key="1">
    <source>
        <dbReference type="SAM" id="MobiDB-lite"/>
    </source>
</evidence>
<dbReference type="EMBL" id="JAGMUU010000003">
    <property type="protein sequence ID" value="KAH7158178.1"/>
    <property type="molecule type" value="Genomic_DNA"/>
</dbReference>
<feature type="chain" id="PRO_5040360637" evidence="2">
    <location>
        <begin position="23"/>
        <end position="310"/>
    </location>
</feature>
<comment type="caution">
    <text evidence="3">The sequence shown here is derived from an EMBL/GenBank/DDBJ whole genome shotgun (WGS) entry which is preliminary data.</text>
</comment>
<organism evidence="3 4">
    <name type="scientific">Dactylonectria estremocensis</name>
    <dbReference type="NCBI Taxonomy" id="1079267"/>
    <lineage>
        <taxon>Eukaryota</taxon>
        <taxon>Fungi</taxon>
        <taxon>Dikarya</taxon>
        <taxon>Ascomycota</taxon>
        <taxon>Pezizomycotina</taxon>
        <taxon>Sordariomycetes</taxon>
        <taxon>Hypocreomycetidae</taxon>
        <taxon>Hypocreales</taxon>
        <taxon>Nectriaceae</taxon>
        <taxon>Dactylonectria</taxon>
    </lineage>
</organism>
<evidence type="ECO:0000313" key="3">
    <source>
        <dbReference type="EMBL" id="KAH7158178.1"/>
    </source>
</evidence>
<sequence>MTDSATPTILVLVLAYCPELAGMGEDNVSVPMMEKLRSRLEAKPWPRRQSLSALLIIDRHISGITTSMYETWERVRTGMSAHGMPGCTGREECTAESALSQKLNCGVKPTHWRAADSSSHLNHGANKEGEASEKYTSSSATRATGHAALATNSRVGRVRAALDDAMRVGQIETIMTPRPLHRSEAGGLAVCRCSIREVVTLIHLGTCQARATKGRPNGESSPVVHENRYGVLTLVLAQVVEKGLGAADAQMTTPGLGSESTNDCVEIKGLAPTAQQPKGSALCQCLVYEAMVRGSRPWRRLRVLDQNTCR</sequence>
<dbReference type="AlphaFoldDB" id="A0A9P9JHJ7"/>
<evidence type="ECO:0000256" key="2">
    <source>
        <dbReference type="SAM" id="SignalP"/>
    </source>
</evidence>
<evidence type="ECO:0000313" key="4">
    <source>
        <dbReference type="Proteomes" id="UP000717696"/>
    </source>
</evidence>
<keyword evidence="2" id="KW-0732">Signal</keyword>